<sequence>MLKLKQNHTPRDVKVLTDQLVDGVNAISSSLPATGTVTFATDVASTVITNAKATPQSVVVLSPAHPNAAGVTYSYTAGAGQFTVFHASNATANRTFGYVIF</sequence>
<comment type="caution">
    <text evidence="1">The sequence shown here is derived from an EMBL/GenBank/DDBJ whole genome shotgun (WGS) entry which is preliminary data.</text>
</comment>
<accession>A0A109JB28</accession>
<dbReference type="Proteomes" id="UP000068164">
    <property type="component" value="Unassembled WGS sequence"/>
</dbReference>
<evidence type="ECO:0000313" key="2">
    <source>
        <dbReference type="Proteomes" id="UP000068164"/>
    </source>
</evidence>
<evidence type="ECO:0000313" key="1">
    <source>
        <dbReference type="EMBL" id="KWV45670.1"/>
    </source>
</evidence>
<keyword evidence="2" id="KW-1185">Reference proteome</keyword>
<proteinExistence type="predicted"/>
<reference evidence="1 2" key="1">
    <citation type="submission" date="2015-11" db="EMBL/GenBank/DDBJ databases">
        <title>Draft Genome Sequence of the Strain BR 10423 (Rhizobium sp.) isolated from nodules of Mimosa pudica.</title>
        <authorList>
            <person name="Barauna A.C."/>
            <person name="Zilli J.E."/>
            <person name="Simoes-Araujo J.L."/>
            <person name="Reis V.M."/>
            <person name="James E.K."/>
            <person name="Reis F.B.Jr."/>
            <person name="Rouws L.F."/>
            <person name="Passos S.R."/>
            <person name="Gois S.R."/>
        </authorList>
    </citation>
    <scope>NUCLEOTIDE SEQUENCE [LARGE SCALE GENOMIC DNA]</scope>
    <source>
        <strain evidence="1 2">BR10423</strain>
    </source>
</reference>
<gene>
    <name evidence="1" type="ORF">AS026_15810</name>
</gene>
<dbReference type="EMBL" id="LNCD01000115">
    <property type="protein sequence ID" value="KWV45670.1"/>
    <property type="molecule type" value="Genomic_DNA"/>
</dbReference>
<organism evidence="1 2">
    <name type="scientific">Rhizobium altiplani</name>
    <dbReference type="NCBI Taxonomy" id="1864509"/>
    <lineage>
        <taxon>Bacteria</taxon>
        <taxon>Pseudomonadati</taxon>
        <taxon>Pseudomonadota</taxon>
        <taxon>Alphaproteobacteria</taxon>
        <taxon>Hyphomicrobiales</taxon>
        <taxon>Rhizobiaceae</taxon>
        <taxon>Rhizobium/Agrobacterium group</taxon>
        <taxon>Rhizobium</taxon>
    </lineage>
</organism>
<dbReference type="AlphaFoldDB" id="A0A109JB28"/>
<name>A0A109JB28_9HYPH</name>
<protein>
    <submittedName>
        <fullName evidence="1">Uncharacterized protein</fullName>
    </submittedName>
</protein>
<dbReference type="RefSeq" id="WP_062373076.1">
    <property type="nucleotide sequence ID" value="NZ_LNCD01000115.1"/>
</dbReference>